<dbReference type="InterPro" id="IPR002123">
    <property type="entry name" value="Plipid/glycerol_acylTrfase"/>
</dbReference>
<sequence>MLNQIFHMSFTFSAFKLNYAWSYTILNGLPKDIRVKPRIFMFNHLSSADPFLVSTIGSQTPLICTYKDALHNLPTAKTSLMLSGNVPIKFTYDKVNDRKIPFKKSVLSVMSECKKSIDKGFSVVVYPEGKRSRNGVLQEFKDGFFRFAIDHGIEILPCAISNSNSLWSLEDTFIIGQGHACLNVGKPIDPKGKTVAELKYATRKAIYEGMKQCPTFNPEKETVPELEDT</sequence>
<dbReference type="AlphaFoldDB" id="A0A9W5TC59"/>
<accession>A0A9W5TC59</accession>
<organism evidence="4 5">
    <name type="scientific">Babesia ovis</name>
    <dbReference type="NCBI Taxonomy" id="5869"/>
    <lineage>
        <taxon>Eukaryota</taxon>
        <taxon>Sar</taxon>
        <taxon>Alveolata</taxon>
        <taxon>Apicomplexa</taxon>
        <taxon>Aconoidasida</taxon>
        <taxon>Piroplasmida</taxon>
        <taxon>Babesiidae</taxon>
        <taxon>Babesia</taxon>
    </lineage>
</organism>
<dbReference type="GO" id="GO:0006654">
    <property type="term" value="P:phosphatidic acid biosynthetic process"/>
    <property type="evidence" value="ECO:0007669"/>
    <property type="project" value="TreeGrafter"/>
</dbReference>
<proteinExistence type="predicted"/>
<evidence type="ECO:0000313" key="4">
    <source>
        <dbReference type="EMBL" id="GFE54976.1"/>
    </source>
</evidence>
<gene>
    <name evidence="4" type="ORF">BaOVIS_023800</name>
</gene>
<keyword evidence="5" id="KW-1185">Reference proteome</keyword>
<evidence type="ECO:0000256" key="2">
    <source>
        <dbReference type="ARBA" id="ARBA00023315"/>
    </source>
</evidence>
<dbReference type="Proteomes" id="UP001057455">
    <property type="component" value="Unassembled WGS sequence"/>
</dbReference>
<dbReference type="PANTHER" id="PTHR10434:SF11">
    <property type="entry name" value="1-ACYL-SN-GLYCEROL-3-PHOSPHATE ACYLTRANSFERASE"/>
    <property type="match status" value="1"/>
</dbReference>
<dbReference type="GO" id="GO:0003841">
    <property type="term" value="F:1-acylglycerol-3-phosphate O-acyltransferase activity"/>
    <property type="evidence" value="ECO:0007669"/>
    <property type="project" value="TreeGrafter"/>
</dbReference>
<dbReference type="Pfam" id="PF01553">
    <property type="entry name" value="Acyltransferase"/>
    <property type="match status" value="1"/>
</dbReference>
<evidence type="ECO:0000256" key="1">
    <source>
        <dbReference type="ARBA" id="ARBA00022679"/>
    </source>
</evidence>
<keyword evidence="1" id="KW-0808">Transferase</keyword>
<name>A0A9W5TC59_BABOV</name>
<comment type="caution">
    <text evidence="4">The sequence shown here is derived from an EMBL/GenBank/DDBJ whole genome shotgun (WGS) entry which is preliminary data.</text>
</comment>
<dbReference type="EMBL" id="BLIY01000017">
    <property type="protein sequence ID" value="GFE54976.1"/>
    <property type="molecule type" value="Genomic_DNA"/>
</dbReference>
<dbReference type="SMART" id="SM00563">
    <property type="entry name" value="PlsC"/>
    <property type="match status" value="1"/>
</dbReference>
<dbReference type="PANTHER" id="PTHR10434">
    <property type="entry name" value="1-ACYL-SN-GLYCEROL-3-PHOSPHATE ACYLTRANSFERASE"/>
    <property type="match status" value="1"/>
</dbReference>
<reference evidence="4" key="1">
    <citation type="submission" date="2019-12" db="EMBL/GenBank/DDBJ databases">
        <title>Genome sequence of Babesia ovis.</title>
        <authorList>
            <person name="Yamagishi J."/>
            <person name="Sevinc F."/>
            <person name="Xuan X."/>
        </authorList>
    </citation>
    <scope>NUCLEOTIDE SEQUENCE</scope>
    <source>
        <strain evidence="4">Selcuk</strain>
    </source>
</reference>
<dbReference type="CDD" id="cd07989">
    <property type="entry name" value="LPLAT_AGPAT-like"/>
    <property type="match status" value="1"/>
</dbReference>
<evidence type="ECO:0000259" key="3">
    <source>
        <dbReference type="SMART" id="SM00563"/>
    </source>
</evidence>
<feature type="domain" description="Phospholipid/glycerol acyltransferase" evidence="3">
    <location>
        <begin position="38"/>
        <end position="163"/>
    </location>
</feature>
<dbReference type="SUPFAM" id="SSF69593">
    <property type="entry name" value="Glycerol-3-phosphate (1)-acyltransferase"/>
    <property type="match status" value="1"/>
</dbReference>
<evidence type="ECO:0000313" key="5">
    <source>
        <dbReference type="Proteomes" id="UP001057455"/>
    </source>
</evidence>
<dbReference type="OrthoDB" id="417078at2759"/>
<keyword evidence="2 4" id="KW-0012">Acyltransferase</keyword>
<protein>
    <submittedName>
        <fullName evidence="4">Acyltransferase domain-containing protein</fullName>
    </submittedName>
</protein>
<dbReference type="GO" id="GO:0005783">
    <property type="term" value="C:endoplasmic reticulum"/>
    <property type="evidence" value="ECO:0007669"/>
    <property type="project" value="TreeGrafter"/>
</dbReference>